<dbReference type="CTD" id="42961"/>
<dbReference type="OrthoDB" id="8193455at2759"/>
<dbReference type="Pfam" id="PF01683">
    <property type="entry name" value="EB"/>
    <property type="match status" value="1"/>
</dbReference>
<evidence type="ECO:0000313" key="5">
    <source>
        <dbReference type="RefSeq" id="XP_034244382.1"/>
    </source>
</evidence>
<keyword evidence="1" id="KW-0812">Transmembrane</keyword>
<gene>
    <name evidence="5" type="primary">LOC117647013</name>
</gene>
<dbReference type="GeneID" id="117647013"/>
<sequence length="168" mass="17682">MRAHCLVALVAVLAVLGTTSVDALTAFGKSNSQDNKDKTPTAKVPKGRLCNSGADCEGTASTTCMLDKADGKKHCLCRDGTAPVNSKCTSQPVLPGKPCSSSQDCILNAECITPNDTSRKQCTCKEGYEYQPSIDDSLCSGCAAALPWLVTLLLTLFVLVSTDRRSCS</sequence>
<keyword evidence="1" id="KW-1133">Transmembrane helix</keyword>
<evidence type="ECO:0000256" key="2">
    <source>
        <dbReference type="SAM" id="SignalP"/>
    </source>
</evidence>
<dbReference type="RefSeq" id="XP_034244382.1">
    <property type="nucleotide sequence ID" value="XM_034388491.1"/>
</dbReference>
<dbReference type="Proteomes" id="UP000515158">
    <property type="component" value="Unplaced"/>
</dbReference>
<dbReference type="AlphaFoldDB" id="A0A6P8ZAV0"/>
<protein>
    <submittedName>
        <fullName evidence="5">Low-density lipoprotein receptor-related protein 1B</fullName>
    </submittedName>
</protein>
<reference evidence="5" key="1">
    <citation type="submission" date="2025-08" db="UniProtKB">
        <authorList>
            <consortium name="RefSeq"/>
        </authorList>
    </citation>
    <scope>IDENTIFICATION</scope>
    <source>
        <tissue evidence="5">Total insect</tissue>
    </source>
</reference>
<dbReference type="InParanoid" id="A0A6P8ZAV0"/>
<evidence type="ECO:0000256" key="1">
    <source>
        <dbReference type="SAM" id="Phobius"/>
    </source>
</evidence>
<keyword evidence="5" id="KW-0675">Receptor</keyword>
<feature type="domain" description="EB" evidence="3">
    <location>
        <begin position="77"/>
        <end position="129"/>
    </location>
</feature>
<keyword evidence="5" id="KW-0449">Lipoprotein</keyword>
<evidence type="ECO:0000259" key="3">
    <source>
        <dbReference type="Pfam" id="PF01683"/>
    </source>
</evidence>
<proteinExistence type="predicted"/>
<organism evidence="5">
    <name type="scientific">Thrips palmi</name>
    <name type="common">Melon thrips</name>
    <dbReference type="NCBI Taxonomy" id="161013"/>
    <lineage>
        <taxon>Eukaryota</taxon>
        <taxon>Metazoa</taxon>
        <taxon>Ecdysozoa</taxon>
        <taxon>Arthropoda</taxon>
        <taxon>Hexapoda</taxon>
        <taxon>Insecta</taxon>
        <taxon>Pterygota</taxon>
        <taxon>Neoptera</taxon>
        <taxon>Paraneoptera</taxon>
        <taxon>Thysanoptera</taxon>
        <taxon>Terebrantia</taxon>
        <taxon>Thripoidea</taxon>
        <taxon>Thripidae</taxon>
        <taxon>Thrips</taxon>
    </lineage>
</organism>
<feature type="chain" id="PRO_5027550522" evidence="2">
    <location>
        <begin position="24"/>
        <end position="168"/>
    </location>
</feature>
<dbReference type="KEGG" id="tpal:117647013"/>
<accession>A0A6P8ZAV0</accession>
<keyword evidence="4" id="KW-1185">Reference proteome</keyword>
<feature type="transmembrane region" description="Helical" evidence="1">
    <location>
        <begin position="145"/>
        <end position="162"/>
    </location>
</feature>
<dbReference type="InterPro" id="IPR006149">
    <property type="entry name" value="EB_dom"/>
</dbReference>
<evidence type="ECO:0000313" key="4">
    <source>
        <dbReference type="Proteomes" id="UP000515158"/>
    </source>
</evidence>
<keyword evidence="1" id="KW-0472">Membrane</keyword>
<feature type="signal peptide" evidence="2">
    <location>
        <begin position="1"/>
        <end position="23"/>
    </location>
</feature>
<name>A0A6P8ZAV0_THRPL</name>
<keyword evidence="2" id="KW-0732">Signal</keyword>